<dbReference type="PANTHER" id="PTHR43408">
    <property type="entry name" value="FMN REDUCTASE (NADPH)"/>
    <property type="match status" value="1"/>
</dbReference>
<dbReference type="InterPro" id="IPR051814">
    <property type="entry name" value="NAD(P)H-dep_FMN_reductase"/>
</dbReference>
<sequence>MHNAVKEDRTMGILLINASPVSRTRCTALLAAVQRKLQVLGHAPRLIRIADLPPAGLLAMSHDDAAIRLAVQAVHQADAVVVATPVYQAAYSGLLKVFLDACDTDALYNKTVLPVAAGGTPAHLLTMDMALRPLLQAFGASPVLPGVYAPDHAVTLLPEGASALLSAEVELQIDEALEQVLGEALPSVWQQRSAAVTSLAAVRCRA</sequence>
<dbReference type="EMBL" id="STFG01000010">
    <property type="protein sequence ID" value="THU00691.1"/>
    <property type="molecule type" value="Genomic_DNA"/>
</dbReference>
<evidence type="ECO:0000259" key="5">
    <source>
        <dbReference type="Pfam" id="PF03358"/>
    </source>
</evidence>
<evidence type="ECO:0000313" key="7">
    <source>
        <dbReference type="Proteomes" id="UP000308917"/>
    </source>
</evidence>
<keyword evidence="7" id="KW-1185">Reference proteome</keyword>
<comment type="caution">
    <text evidence="6">The sequence shown here is derived from an EMBL/GenBank/DDBJ whole genome shotgun (WGS) entry which is preliminary data.</text>
</comment>
<gene>
    <name evidence="6" type="ORF">E9531_10515</name>
</gene>
<dbReference type="InterPro" id="IPR029039">
    <property type="entry name" value="Flavoprotein-like_sf"/>
</dbReference>
<dbReference type="Proteomes" id="UP000308917">
    <property type="component" value="Unassembled WGS sequence"/>
</dbReference>
<keyword evidence="4" id="KW-0560">Oxidoreductase</keyword>
<evidence type="ECO:0000256" key="3">
    <source>
        <dbReference type="ARBA" id="ARBA00022643"/>
    </source>
</evidence>
<feature type="domain" description="NADPH-dependent FMN reductase-like" evidence="5">
    <location>
        <begin position="11"/>
        <end position="152"/>
    </location>
</feature>
<keyword evidence="3" id="KW-0288">FMN</keyword>
<dbReference type="GO" id="GO:0016491">
    <property type="term" value="F:oxidoreductase activity"/>
    <property type="evidence" value="ECO:0007669"/>
    <property type="project" value="UniProtKB-KW"/>
</dbReference>
<comment type="similarity">
    <text evidence="1">Belongs to the SsuE family.</text>
</comment>
<name>A0A4S8F1Z5_9BURK</name>
<dbReference type="Pfam" id="PF03358">
    <property type="entry name" value="FMN_red"/>
    <property type="match status" value="1"/>
</dbReference>
<accession>A0A4S8F1Z5</accession>
<organism evidence="6 7">
    <name type="scientific">Lampropedia puyangensis</name>
    <dbReference type="NCBI Taxonomy" id="1330072"/>
    <lineage>
        <taxon>Bacteria</taxon>
        <taxon>Pseudomonadati</taxon>
        <taxon>Pseudomonadota</taxon>
        <taxon>Betaproteobacteria</taxon>
        <taxon>Burkholderiales</taxon>
        <taxon>Comamonadaceae</taxon>
        <taxon>Lampropedia</taxon>
    </lineage>
</organism>
<evidence type="ECO:0000256" key="1">
    <source>
        <dbReference type="ARBA" id="ARBA00005990"/>
    </source>
</evidence>
<dbReference type="Gene3D" id="3.40.50.360">
    <property type="match status" value="1"/>
</dbReference>
<keyword evidence="2" id="KW-0285">Flavoprotein</keyword>
<protein>
    <submittedName>
        <fullName evidence="6">FMN reductase (NADPH)</fullName>
    </submittedName>
</protein>
<dbReference type="PANTHER" id="PTHR43408:SF1">
    <property type="entry name" value="FMN REDUCTASE (NADPH)"/>
    <property type="match status" value="1"/>
</dbReference>
<dbReference type="AlphaFoldDB" id="A0A4S8F1Z5"/>
<evidence type="ECO:0000313" key="6">
    <source>
        <dbReference type="EMBL" id="THU00691.1"/>
    </source>
</evidence>
<proteinExistence type="inferred from homology"/>
<reference evidence="6 7" key="1">
    <citation type="journal article" date="2015" name="Antonie Van Leeuwenhoek">
        <title>Lampropedia puyangensis sp. nov., isolated from symptomatic bark of Populus ? euramericana canker and emended description of Lampropedia hyalina (Ehrenberg 1832) Lee et al. 2004.</title>
        <authorList>
            <person name="Li Y."/>
            <person name="Wang T."/>
            <person name="Piao C.G."/>
            <person name="Wang L.F."/>
            <person name="Tian G.Z."/>
            <person name="Zhu T.H."/>
            <person name="Guo M.W."/>
        </authorList>
    </citation>
    <scope>NUCLEOTIDE SEQUENCE [LARGE SCALE GENOMIC DNA]</scope>
    <source>
        <strain evidence="6 7">2-bin</strain>
    </source>
</reference>
<evidence type="ECO:0000256" key="4">
    <source>
        <dbReference type="ARBA" id="ARBA00023002"/>
    </source>
</evidence>
<dbReference type="SUPFAM" id="SSF52218">
    <property type="entry name" value="Flavoproteins"/>
    <property type="match status" value="1"/>
</dbReference>
<dbReference type="InterPro" id="IPR005025">
    <property type="entry name" value="FMN_Rdtase-like_dom"/>
</dbReference>
<evidence type="ECO:0000256" key="2">
    <source>
        <dbReference type="ARBA" id="ARBA00022630"/>
    </source>
</evidence>